<keyword evidence="6 9" id="KW-1133">Transmembrane helix</keyword>
<feature type="transmembrane region" description="Helical" evidence="9">
    <location>
        <begin position="191"/>
        <end position="212"/>
    </location>
</feature>
<protein>
    <submittedName>
        <fullName evidence="10">Branched-chain amino acid ABC transporter permease</fullName>
    </submittedName>
</protein>
<evidence type="ECO:0000256" key="1">
    <source>
        <dbReference type="ARBA" id="ARBA00004651"/>
    </source>
</evidence>
<evidence type="ECO:0000256" key="5">
    <source>
        <dbReference type="ARBA" id="ARBA00022970"/>
    </source>
</evidence>
<dbReference type="EMBL" id="JBHSRS010000083">
    <property type="protein sequence ID" value="MFC6283492.1"/>
    <property type="molecule type" value="Genomic_DNA"/>
</dbReference>
<evidence type="ECO:0000256" key="8">
    <source>
        <dbReference type="ARBA" id="ARBA00037998"/>
    </source>
</evidence>
<dbReference type="RefSeq" id="WP_371438118.1">
    <property type="nucleotide sequence ID" value="NZ_JBHSRS010000083.1"/>
</dbReference>
<gene>
    <name evidence="10" type="ORF">ACFQND_19870</name>
</gene>
<evidence type="ECO:0000256" key="4">
    <source>
        <dbReference type="ARBA" id="ARBA00022692"/>
    </source>
</evidence>
<feature type="transmembrane region" description="Helical" evidence="9">
    <location>
        <begin position="261"/>
        <end position="280"/>
    </location>
</feature>
<comment type="subcellular location">
    <subcellularLocation>
        <location evidence="1">Cell membrane</location>
        <topology evidence="1">Multi-pass membrane protein</topology>
    </subcellularLocation>
</comment>
<evidence type="ECO:0000313" key="11">
    <source>
        <dbReference type="Proteomes" id="UP001596270"/>
    </source>
</evidence>
<evidence type="ECO:0000256" key="7">
    <source>
        <dbReference type="ARBA" id="ARBA00023136"/>
    </source>
</evidence>
<evidence type="ECO:0000256" key="6">
    <source>
        <dbReference type="ARBA" id="ARBA00022989"/>
    </source>
</evidence>
<feature type="transmembrane region" description="Helical" evidence="9">
    <location>
        <begin position="6"/>
        <end position="29"/>
    </location>
</feature>
<dbReference type="Proteomes" id="UP001596270">
    <property type="component" value="Unassembled WGS sequence"/>
</dbReference>
<sequence>MSYLSSLVVSGLVVGTMYGLVAMGFAIIFKVSRVVNFAQGEVMMLIAYISFSVALRTNGSMPLVVLSVMASSVLLGILIERLVVRPMLGQPIFSLVMMTIALAVLLRSVIGLVWGTDPMRMPGGSAGSSIDVLGTNIQPAQIALVGIYLSACAGIWAFLRYSVLGIAMRATATDPTVALLMGLSVSKLYRVAWILSAILAGLTGLLFANIYHVGLDMGHVGIQAFPAVILGGLDSVLGAALGGLVIGVAENLAGGYIGSGYKEIAGFAIILLVMMVRPHGLFGEKDIERV</sequence>
<feature type="transmembrane region" description="Helical" evidence="9">
    <location>
        <begin position="91"/>
        <end position="114"/>
    </location>
</feature>
<dbReference type="PANTHER" id="PTHR11795">
    <property type="entry name" value="BRANCHED-CHAIN AMINO ACID TRANSPORT SYSTEM PERMEASE PROTEIN LIVH"/>
    <property type="match status" value="1"/>
</dbReference>
<keyword evidence="2" id="KW-0813">Transport</keyword>
<dbReference type="PANTHER" id="PTHR11795:SF451">
    <property type="entry name" value="ABC TRANSPORTER PERMEASE PROTEIN"/>
    <property type="match status" value="1"/>
</dbReference>
<feature type="transmembrane region" description="Helical" evidence="9">
    <location>
        <begin position="224"/>
        <end position="249"/>
    </location>
</feature>
<keyword evidence="11" id="KW-1185">Reference proteome</keyword>
<feature type="transmembrane region" description="Helical" evidence="9">
    <location>
        <begin position="61"/>
        <end position="79"/>
    </location>
</feature>
<name>A0ABW1U368_9BURK</name>
<reference evidence="11" key="1">
    <citation type="journal article" date="2019" name="Int. J. Syst. Evol. Microbiol.">
        <title>The Global Catalogue of Microorganisms (GCM) 10K type strain sequencing project: providing services to taxonomists for standard genome sequencing and annotation.</title>
        <authorList>
            <consortium name="The Broad Institute Genomics Platform"/>
            <consortium name="The Broad Institute Genome Sequencing Center for Infectious Disease"/>
            <person name="Wu L."/>
            <person name="Ma J."/>
        </authorList>
    </citation>
    <scope>NUCLEOTIDE SEQUENCE [LARGE SCALE GENOMIC DNA]</scope>
    <source>
        <strain evidence="11">CCUG 39402</strain>
    </source>
</reference>
<evidence type="ECO:0000313" key="10">
    <source>
        <dbReference type="EMBL" id="MFC6283492.1"/>
    </source>
</evidence>
<dbReference type="InterPro" id="IPR052157">
    <property type="entry name" value="BCAA_transport_permease"/>
</dbReference>
<comment type="similarity">
    <text evidence="8">Belongs to the binding-protein-dependent transport system permease family. LivHM subfamily.</text>
</comment>
<accession>A0ABW1U368</accession>
<dbReference type="InterPro" id="IPR001851">
    <property type="entry name" value="ABC_transp_permease"/>
</dbReference>
<comment type="caution">
    <text evidence="10">The sequence shown here is derived from an EMBL/GenBank/DDBJ whole genome shotgun (WGS) entry which is preliminary data.</text>
</comment>
<evidence type="ECO:0000256" key="9">
    <source>
        <dbReference type="SAM" id="Phobius"/>
    </source>
</evidence>
<evidence type="ECO:0000256" key="3">
    <source>
        <dbReference type="ARBA" id="ARBA00022475"/>
    </source>
</evidence>
<organism evidence="10 11">
    <name type="scientific">Polaromonas aquatica</name>
    <dbReference type="NCBI Taxonomy" id="332657"/>
    <lineage>
        <taxon>Bacteria</taxon>
        <taxon>Pseudomonadati</taxon>
        <taxon>Pseudomonadota</taxon>
        <taxon>Betaproteobacteria</taxon>
        <taxon>Burkholderiales</taxon>
        <taxon>Comamonadaceae</taxon>
        <taxon>Polaromonas</taxon>
    </lineage>
</organism>
<keyword evidence="5" id="KW-0029">Amino-acid transport</keyword>
<keyword evidence="4 9" id="KW-0812">Transmembrane</keyword>
<dbReference type="Pfam" id="PF02653">
    <property type="entry name" value="BPD_transp_2"/>
    <property type="match status" value="1"/>
</dbReference>
<feature type="transmembrane region" description="Helical" evidence="9">
    <location>
        <begin position="140"/>
        <end position="159"/>
    </location>
</feature>
<keyword evidence="3" id="KW-1003">Cell membrane</keyword>
<evidence type="ECO:0000256" key="2">
    <source>
        <dbReference type="ARBA" id="ARBA00022448"/>
    </source>
</evidence>
<proteinExistence type="inferred from homology"/>
<keyword evidence="7 9" id="KW-0472">Membrane</keyword>
<dbReference type="CDD" id="cd06582">
    <property type="entry name" value="TM_PBP1_LivH_like"/>
    <property type="match status" value="1"/>
</dbReference>